<dbReference type="EMBL" id="VGIR01000001">
    <property type="protein sequence ID" value="MBM3330243.1"/>
    <property type="molecule type" value="Genomic_DNA"/>
</dbReference>
<dbReference type="AlphaFoldDB" id="A0A937XBB2"/>
<evidence type="ECO:0000313" key="3">
    <source>
        <dbReference type="Proteomes" id="UP000779900"/>
    </source>
</evidence>
<evidence type="ECO:0000313" key="2">
    <source>
        <dbReference type="EMBL" id="MBM3330243.1"/>
    </source>
</evidence>
<dbReference type="PROSITE" id="PS51257">
    <property type="entry name" value="PROKAR_LIPOPROTEIN"/>
    <property type="match status" value="1"/>
</dbReference>
<dbReference type="Pfam" id="PF17115">
    <property type="entry name" value="Toast_rack_N"/>
    <property type="match status" value="1"/>
</dbReference>
<dbReference type="Proteomes" id="UP000779900">
    <property type="component" value="Unassembled WGS sequence"/>
</dbReference>
<name>A0A937XBB2_UNCW3</name>
<accession>A0A937XBB2</accession>
<organism evidence="2 3">
    <name type="scientific">candidate division WOR-3 bacterium</name>
    <dbReference type="NCBI Taxonomy" id="2052148"/>
    <lineage>
        <taxon>Bacteria</taxon>
        <taxon>Bacteria division WOR-3</taxon>
    </lineage>
</organism>
<feature type="domain" description="DUF2154" evidence="1">
    <location>
        <begin position="40"/>
        <end position="130"/>
    </location>
</feature>
<comment type="caution">
    <text evidence="2">The sequence shown here is derived from an EMBL/GenBank/DDBJ whole genome shotgun (WGS) entry which is preliminary data.</text>
</comment>
<protein>
    <recommendedName>
        <fullName evidence="1">DUF2154 domain-containing protein</fullName>
    </recommendedName>
</protein>
<reference evidence="2" key="1">
    <citation type="submission" date="2019-03" db="EMBL/GenBank/DDBJ databases">
        <title>Lake Tanganyika Metagenome-Assembled Genomes (MAGs).</title>
        <authorList>
            <person name="Tran P."/>
        </authorList>
    </citation>
    <scope>NUCLEOTIDE SEQUENCE</scope>
    <source>
        <strain evidence="2">K_DeepCast_150m_m2_040</strain>
    </source>
</reference>
<evidence type="ECO:0000259" key="1">
    <source>
        <dbReference type="Pfam" id="PF17115"/>
    </source>
</evidence>
<dbReference type="InterPro" id="IPR031346">
    <property type="entry name" value="DUF2154_N"/>
</dbReference>
<proteinExistence type="predicted"/>
<sequence>MTRHFALLSVVLVLTIAGCYVPSPKLTKTEIAQEKVGLAGAESVSVSVTLGVGKLKLAGGADSLLDARFEYNIPDWKPAVSYRVEDGRGRLLVEQPSRVVGAAWPGSVRYDWELKLNSGLPLELEVDMGVGKSEVDLKGLSLRRFSLDAGVGEGTIDLSGPRPSDLEATIQAGVGKLTLVLPSDVGVRVKAQAGLGHVNSDGLRADGDAWVNEAWGKTRTSVRVEVQGGIGEVEMRLVGDPAGGSI</sequence>
<gene>
    <name evidence="2" type="ORF">FJY68_00145</name>
</gene>